<dbReference type="Proteomes" id="UP000593571">
    <property type="component" value="Unassembled WGS sequence"/>
</dbReference>
<organism evidence="1 2">
    <name type="scientific">Rousettus aegyptiacus</name>
    <name type="common">Egyptian fruit bat</name>
    <name type="synonym">Pteropus aegyptiacus</name>
    <dbReference type="NCBI Taxonomy" id="9407"/>
    <lineage>
        <taxon>Eukaryota</taxon>
        <taxon>Metazoa</taxon>
        <taxon>Chordata</taxon>
        <taxon>Craniata</taxon>
        <taxon>Vertebrata</taxon>
        <taxon>Euteleostomi</taxon>
        <taxon>Mammalia</taxon>
        <taxon>Eutheria</taxon>
        <taxon>Laurasiatheria</taxon>
        <taxon>Chiroptera</taxon>
        <taxon>Yinpterochiroptera</taxon>
        <taxon>Pteropodoidea</taxon>
        <taxon>Pteropodidae</taxon>
        <taxon>Rousettinae</taxon>
        <taxon>Rousettus</taxon>
    </lineage>
</organism>
<evidence type="ECO:0000313" key="1">
    <source>
        <dbReference type="EMBL" id="KAF6423924.1"/>
    </source>
</evidence>
<keyword evidence="2" id="KW-1185">Reference proteome</keyword>
<evidence type="ECO:0000313" key="2">
    <source>
        <dbReference type="Proteomes" id="UP000593571"/>
    </source>
</evidence>
<comment type="caution">
    <text evidence="1">The sequence shown here is derived from an EMBL/GenBank/DDBJ whole genome shotgun (WGS) entry which is preliminary data.</text>
</comment>
<dbReference type="AlphaFoldDB" id="A0A7J8DL18"/>
<proteinExistence type="predicted"/>
<protein>
    <submittedName>
        <fullName evidence="1">Serine and arginine rich splicing factor 6</fullName>
    </submittedName>
</protein>
<name>A0A7J8DL18_ROUAE</name>
<sequence>MAEILGSLKIKHEQAIGGLTLEADQDHDLEEGHEVGVAGAAAVDREVSQKVAPVLGLGAKVDHVLGQKAGSLDQRANLSPSPIGAPVRALEADLRMSMRNLKADLVLVPPKKMEKVI</sequence>
<accession>A0A7J8DL18</accession>
<reference evidence="1 2" key="1">
    <citation type="journal article" date="2020" name="Nature">
        <title>Six reference-quality genomes reveal evolution of bat adaptations.</title>
        <authorList>
            <person name="Jebb D."/>
            <person name="Huang Z."/>
            <person name="Pippel M."/>
            <person name="Hughes G.M."/>
            <person name="Lavrichenko K."/>
            <person name="Devanna P."/>
            <person name="Winkler S."/>
            <person name="Jermiin L.S."/>
            <person name="Skirmuntt E.C."/>
            <person name="Katzourakis A."/>
            <person name="Burkitt-Gray L."/>
            <person name="Ray D.A."/>
            <person name="Sullivan K.A.M."/>
            <person name="Roscito J.G."/>
            <person name="Kirilenko B.M."/>
            <person name="Davalos L.M."/>
            <person name="Corthals A.P."/>
            <person name="Power M.L."/>
            <person name="Jones G."/>
            <person name="Ransome R.D."/>
            <person name="Dechmann D.K.N."/>
            <person name="Locatelli A.G."/>
            <person name="Puechmaille S.J."/>
            <person name="Fedrigo O."/>
            <person name="Jarvis E.D."/>
            <person name="Hiller M."/>
            <person name="Vernes S.C."/>
            <person name="Myers E.W."/>
            <person name="Teeling E.C."/>
        </authorList>
    </citation>
    <scope>NUCLEOTIDE SEQUENCE [LARGE SCALE GENOMIC DNA]</scope>
    <source>
        <strain evidence="1">MRouAeg1</strain>
        <tissue evidence="1">Muscle</tissue>
    </source>
</reference>
<gene>
    <name evidence="1" type="ORF">HJG63_018497</name>
</gene>
<dbReference type="EMBL" id="JACASE010000012">
    <property type="protein sequence ID" value="KAF6423924.1"/>
    <property type="molecule type" value="Genomic_DNA"/>
</dbReference>